<feature type="transmembrane region" description="Helical" evidence="1">
    <location>
        <begin position="97"/>
        <end position="116"/>
    </location>
</feature>
<evidence type="ECO:0000313" key="4">
    <source>
        <dbReference type="EMBL" id="MBB2957377.1"/>
    </source>
</evidence>
<keyword evidence="5" id="KW-1185">Reference proteome</keyword>
<proteinExistence type="predicted"/>
<evidence type="ECO:0000313" key="5">
    <source>
        <dbReference type="Proteomes" id="UP000545286"/>
    </source>
</evidence>
<dbReference type="InterPro" id="IPR002656">
    <property type="entry name" value="Acyl_transf_3_dom"/>
</dbReference>
<dbReference type="GO" id="GO:0009103">
    <property type="term" value="P:lipopolysaccharide biosynthetic process"/>
    <property type="evidence" value="ECO:0007669"/>
    <property type="project" value="TreeGrafter"/>
</dbReference>
<keyword evidence="1" id="KW-0812">Transmembrane</keyword>
<keyword evidence="1" id="KW-0472">Membrane</keyword>
<sequence length="584" mass="62528">MVWLPASSWGPALRGVLASTFYVQNWNLAGESVSYLARDYIVGPTQHFWSLSVEEQFYILWPLLFVLTTALAVRAIRRRGSAESRGTALAHVSQVVGVRRAAAVAVALIFVASLAYSLWVTAAEPSLSYFSTFSRAWEFAAGALLAVLPGKFGADASELTKLPTRAVASWLGYAMLGATIVLLPVGVPFPGATAALPVVGTMLVIWAGDVRGAFTPALLSRVRPVTYLGDISYSVYLWHWPIIVILPYALERSFTTVDKLVVIAASVGLAALSKPLIEDRFRQGMRWTATSWRGFVPGVVGMVAAAAVAATALVMVVPPAPDPDGVSEEIVSAAKETDPTLPLMPDLAVRAEDRAGMYDCFDTANSGMVPCQYGPKGADVRIALIGDSHAAHFVPALTDMAEIEGWSLTTYLGMNCDAGPTPFCVGGEDTIAALEENNYDLVLVGAFRFSGGKPETVESYWTRLVELGLPLVPIVDVPFNPETAHTCLDESDGDPLAANKCEISLKDAFEVHPDRSKPIADKLGLPVIDLTSHFCTAEACQAVVGNTIVYQDSPSSHLTTTFSRTLAEDFGVQISKILEERGIG</sequence>
<feature type="transmembrane region" description="Helical" evidence="1">
    <location>
        <begin position="58"/>
        <end position="76"/>
    </location>
</feature>
<keyword evidence="1" id="KW-1133">Transmembrane helix</keyword>
<evidence type="ECO:0000259" key="3">
    <source>
        <dbReference type="Pfam" id="PF19040"/>
    </source>
</evidence>
<dbReference type="Proteomes" id="UP000545286">
    <property type="component" value="Unassembled WGS sequence"/>
</dbReference>
<dbReference type="InterPro" id="IPR043968">
    <property type="entry name" value="SGNH"/>
</dbReference>
<protein>
    <submittedName>
        <fullName evidence="4">Peptidoglycan/LPS O-acetylase OafA/YrhL</fullName>
    </submittedName>
</protein>
<dbReference type="GO" id="GO:0016020">
    <property type="term" value="C:membrane"/>
    <property type="evidence" value="ECO:0007669"/>
    <property type="project" value="TreeGrafter"/>
</dbReference>
<reference evidence="4 5" key="1">
    <citation type="submission" date="2020-08" db="EMBL/GenBank/DDBJ databases">
        <title>Sequencing the genomes of 1000 actinobacteria strains.</title>
        <authorList>
            <person name="Klenk H.-P."/>
        </authorList>
    </citation>
    <scope>NUCLEOTIDE SEQUENCE [LARGE SCALE GENOMIC DNA]</scope>
    <source>
        <strain evidence="4 5">DSM 20419</strain>
    </source>
</reference>
<gene>
    <name evidence="4" type="ORF">FHX72_001514</name>
</gene>
<feature type="transmembrane region" description="Helical" evidence="1">
    <location>
        <begin position="166"/>
        <end position="189"/>
    </location>
</feature>
<feature type="transmembrane region" description="Helical" evidence="1">
    <location>
        <begin position="231"/>
        <end position="250"/>
    </location>
</feature>
<dbReference type="InterPro" id="IPR050879">
    <property type="entry name" value="Acyltransferase_3"/>
</dbReference>
<dbReference type="PANTHER" id="PTHR23028">
    <property type="entry name" value="ACETYLTRANSFERASE"/>
    <property type="match status" value="1"/>
</dbReference>
<accession>A0A7W4YEM2</accession>
<dbReference type="GO" id="GO:0016747">
    <property type="term" value="F:acyltransferase activity, transferring groups other than amino-acyl groups"/>
    <property type="evidence" value="ECO:0007669"/>
    <property type="project" value="InterPro"/>
</dbReference>
<dbReference type="PANTHER" id="PTHR23028:SF53">
    <property type="entry name" value="ACYL_TRANSF_3 DOMAIN-CONTAINING PROTEIN"/>
    <property type="match status" value="1"/>
</dbReference>
<evidence type="ECO:0000259" key="2">
    <source>
        <dbReference type="Pfam" id="PF01757"/>
    </source>
</evidence>
<evidence type="ECO:0000256" key="1">
    <source>
        <dbReference type="SAM" id="Phobius"/>
    </source>
</evidence>
<feature type="transmembrane region" description="Helical" evidence="1">
    <location>
        <begin position="136"/>
        <end position="154"/>
    </location>
</feature>
<feature type="domain" description="SGNH" evidence="3">
    <location>
        <begin position="367"/>
        <end position="570"/>
    </location>
</feature>
<comment type="caution">
    <text evidence="4">The sequence shown here is derived from an EMBL/GenBank/DDBJ whole genome shotgun (WGS) entry which is preliminary data.</text>
</comment>
<feature type="transmembrane region" description="Helical" evidence="1">
    <location>
        <begin position="294"/>
        <end position="317"/>
    </location>
</feature>
<feature type="transmembrane region" description="Helical" evidence="1">
    <location>
        <begin position="256"/>
        <end position="273"/>
    </location>
</feature>
<organism evidence="4 5">
    <name type="scientific">Pseudoclavibacter helvolus</name>
    <dbReference type="NCBI Taxonomy" id="255205"/>
    <lineage>
        <taxon>Bacteria</taxon>
        <taxon>Bacillati</taxon>
        <taxon>Actinomycetota</taxon>
        <taxon>Actinomycetes</taxon>
        <taxon>Micrococcales</taxon>
        <taxon>Microbacteriaceae</taxon>
        <taxon>Pseudoclavibacter</taxon>
    </lineage>
</organism>
<dbReference type="AlphaFoldDB" id="A0A7W4YEM2"/>
<dbReference type="Pfam" id="PF01757">
    <property type="entry name" value="Acyl_transf_3"/>
    <property type="match status" value="1"/>
</dbReference>
<feature type="transmembrane region" description="Helical" evidence="1">
    <location>
        <begin position="195"/>
        <end position="219"/>
    </location>
</feature>
<feature type="domain" description="Acyltransferase 3" evidence="2">
    <location>
        <begin position="36"/>
        <end position="268"/>
    </location>
</feature>
<name>A0A7W4YEM2_9MICO</name>
<dbReference type="EMBL" id="JACHWJ010000002">
    <property type="protein sequence ID" value="MBB2957377.1"/>
    <property type="molecule type" value="Genomic_DNA"/>
</dbReference>
<dbReference type="Pfam" id="PF19040">
    <property type="entry name" value="SGNH"/>
    <property type="match status" value="1"/>
</dbReference>